<dbReference type="Proteomes" id="UP001046350">
    <property type="component" value="Chromosome"/>
</dbReference>
<sequence>MNDNKTNITQTHHGTGHNIVGNHFSYTTNESTLNRDISLAMLIGGWNESIEHDIQIIESLTGSPYREWIKRIQEALEKPDTPIKHHLGIWEITERRSYWDSILSRLYKEDLERFESAAIQVFSKLDPALQLAPETRYASAAYGIIPTNSPLLRKGFAETLALLSTFSKSAVNVPHYLCATLSYRVVSKTLTHENWEHFASVSDIISTLAEAAPEAFLKQIQKLLTSSKPILSELFKQSQLGGTHATPYIYGFISALERLAWFPDHLTHSLLALGELQTLDQGGNQRYSPLNSIVNILSPDNPRTTADFARRMVALEVLANETPEVAWPVLLQLLPQRWSSRPENSRPQFLPVTIKPHDRCIDKILEEQASLSSLTIKIARLDSRRSLEIAKNLDTFLRPPHDFKSAIDCISKTSEIIDEDEKYEIWSTLSSLAKSIKTNPYFRDIRDTPPEAYLQSAITKVSSKNPTIFYRKLFSNNPLENLEQFSNFEEQELKINNLTHAAIKEIYGTGDFKLISQFALKIDNPALAGRHLAALVKTEHADDLKELITHPHEKMQQFISSYIKTRNYKTTMEFLKPLNLPTWNLRALVKLFTTLPLCPATWQAVELLSNPELTSKYWQTVDIKWPGYIEYTGPAPLYTAIDKFLNHNRPTAALHCILHLLFREKTITTQAIIAVLKSFLTTQIAVPPYHDDIIKLIDILRTDKKTNPDELHAIEFAYCQILQHGKSDLSLHWEISKNATLFHDLICSAYPSDEDSLTQEEATWADICRKQALTIFGFWKIIPGHTTTFDAGAFEAWTSQAIALSDASGHSEIALKLIAQLLVHSPQDSSDLWINRSIADFLNQKNMEILRSHYVTATLDSRGVHIIEPNAAAEIRLAEKYKERAEQCDALGLFRFASSLREVSNYYSDFATTLIRGDTKLFDTTINERHHPQSDD</sequence>
<dbReference type="RefSeq" id="WP_217842495.1">
    <property type="nucleotide sequence ID" value="NZ_CP077076.1"/>
</dbReference>
<proteinExistence type="predicted"/>
<evidence type="ECO:0000313" key="1">
    <source>
        <dbReference type="EMBL" id="QXH53080.1"/>
    </source>
</evidence>
<reference evidence="1" key="1">
    <citation type="journal article" date="2021" name="Microorganisms">
        <title>The Ever-Expanding Pseudomonas Genus: Description of 43 New Species and Partition of the Pseudomonas putida Group.</title>
        <authorList>
            <person name="Girard L."/>
            <person name="Lood C."/>
            <person name="Hofte M."/>
            <person name="Vandamme P."/>
            <person name="Rokni-Zadeh H."/>
            <person name="van Noort V."/>
            <person name="Lavigne R."/>
            <person name="De Mot R."/>
        </authorList>
    </citation>
    <scope>NUCLEOTIDE SEQUENCE</scope>
    <source>
        <strain evidence="1">COW40</strain>
    </source>
</reference>
<name>A0ABX8NB45_9PSED</name>
<protein>
    <submittedName>
        <fullName evidence="1">Uncharacterized protein</fullName>
    </submittedName>
</protein>
<dbReference type="EMBL" id="CP077076">
    <property type="protein sequence ID" value="QXH53080.1"/>
    <property type="molecule type" value="Genomic_DNA"/>
</dbReference>
<keyword evidence="2" id="KW-1185">Reference proteome</keyword>
<gene>
    <name evidence="1" type="ORF">KSS94_08175</name>
</gene>
<evidence type="ECO:0000313" key="2">
    <source>
        <dbReference type="Proteomes" id="UP001046350"/>
    </source>
</evidence>
<accession>A0ABX8NB45</accession>
<organism evidence="1 2">
    <name type="scientific">Pseudomonas fakonensis</name>
    <dbReference type="NCBI Taxonomy" id="2842355"/>
    <lineage>
        <taxon>Bacteria</taxon>
        <taxon>Pseudomonadati</taxon>
        <taxon>Pseudomonadota</taxon>
        <taxon>Gammaproteobacteria</taxon>
        <taxon>Pseudomonadales</taxon>
        <taxon>Pseudomonadaceae</taxon>
        <taxon>Pseudomonas</taxon>
    </lineage>
</organism>